<dbReference type="Gene3D" id="2.60.120.10">
    <property type="entry name" value="Jelly Rolls"/>
    <property type="match status" value="1"/>
</dbReference>
<gene>
    <name evidence="2" type="ORF">EYC80_008925</name>
</gene>
<evidence type="ECO:0000259" key="1">
    <source>
        <dbReference type="PROSITE" id="PS51184"/>
    </source>
</evidence>
<dbReference type="EMBL" id="VIGI01000009">
    <property type="protein sequence ID" value="KAB8296133.1"/>
    <property type="molecule type" value="Genomic_DNA"/>
</dbReference>
<dbReference type="PROSITE" id="PS51184">
    <property type="entry name" value="JMJC"/>
    <property type="match status" value="1"/>
</dbReference>
<organism evidence="2 3">
    <name type="scientific">Monilinia laxa</name>
    <name type="common">Brown rot fungus</name>
    <name type="synonym">Sclerotinia laxa</name>
    <dbReference type="NCBI Taxonomy" id="61186"/>
    <lineage>
        <taxon>Eukaryota</taxon>
        <taxon>Fungi</taxon>
        <taxon>Dikarya</taxon>
        <taxon>Ascomycota</taxon>
        <taxon>Pezizomycotina</taxon>
        <taxon>Leotiomycetes</taxon>
        <taxon>Helotiales</taxon>
        <taxon>Sclerotiniaceae</taxon>
        <taxon>Monilinia</taxon>
    </lineage>
</organism>
<feature type="domain" description="JmjC" evidence="1">
    <location>
        <begin position="139"/>
        <end position="317"/>
    </location>
</feature>
<dbReference type="AlphaFoldDB" id="A0A5N6K1U7"/>
<dbReference type="OrthoDB" id="415358at2759"/>
<dbReference type="PANTHER" id="PTHR12461:SF99">
    <property type="entry name" value="BIFUNCTIONAL PEPTIDASE AND (3S)-LYSYL HYDROXYLASE JMJD7"/>
    <property type="match status" value="1"/>
</dbReference>
<evidence type="ECO:0000313" key="3">
    <source>
        <dbReference type="Proteomes" id="UP000326757"/>
    </source>
</evidence>
<dbReference type="InterPro" id="IPR014710">
    <property type="entry name" value="RmlC-like_jellyroll"/>
</dbReference>
<dbReference type="InterPro" id="IPR003347">
    <property type="entry name" value="JmjC_dom"/>
</dbReference>
<dbReference type="Proteomes" id="UP000326757">
    <property type="component" value="Unassembled WGS sequence"/>
</dbReference>
<keyword evidence="3" id="KW-1185">Reference proteome</keyword>
<reference evidence="2 3" key="1">
    <citation type="submission" date="2019-06" db="EMBL/GenBank/DDBJ databases">
        <title>Genome Sequence of the Brown Rot Fungal Pathogen Monilinia laxa.</title>
        <authorList>
            <person name="De Miccolis Angelini R.M."/>
            <person name="Landi L."/>
            <person name="Abate D."/>
            <person name="Pollastro S."/>
            <person name="Romanazzi G."/>
            <person name="Faretra F."/>
        </authorList>
    </citation>
    <scope>NUCLEOTIDE SEQUENCE [LARGE SCALE GENOMIC DNA]</scope>
    <source>
        <strain evidence="2 3">Mlax316</strain>
    </source>
</reference>
<comment type="caution">
    <text evidence="2">The sequence shown here is derived from an EMBL/GenBank/DDBJ whole genome shotgun (WGS) entry which is preliminary data.</text>
</comment>
<dbReference type="Pfam" id="PF13621">
    <property type="entry name" value="Cupin_8"/>
    <property type="match status" value="1"/>
</dbReference>
<dbReference type="PANTHER" id="PTHR12461">
    <property type="entry name" value="HYPOXIA-INDUCIBLE FACTOR 1 ALPHA INHIBITOR-RELATED"/>
    <property type="match status" value="1"/>
</dbReference>
<sequence length="360" mass="40509">MDPPPSDPIAELLTTYNELNSPIITVLDEAPSALEFMRFVSLNRPFIVRGFASDWEATTTWSLSHLKSTLSSNQVNVAVTPHGNADSPTPNEEGNVVFVKPWEESQSFPEFVDFVSQQELRGRKEGEDILYAQTQNDNLRNEYSSLFSSVEKDIPFARIALQQDPDAINLWIGNSYSLTSLHKDPYQNIYVQVLGQKHFTLLPPLFHPCINEVPLPSTSYIRSPSDPSTLTIEPDTPPTELPIATWDPDNPSVNPTKYSHLAQPMHVTLKPGDMLYLPALWYHKVGQSCSEEGICVAVNYWYDMDFGGSFWPLCNFVRNVPKTNPRLRFYPISTCVSYSPNSYVRCVCNATPSISQIAIL</sequence>
<evidence type="ECO:0000313" key="2">
    <source>
        <dbReference type="EMBL" id="KAB8296133.1"/>
    </source>
</evidence>
<proteinExistence type="predicted"/>
<dbReference type="InterPro" id="IPR041667">
    <property type="entry name" value="Cupin_8"/>
</dbReference>
<protein>
    <recommendedName>
        <fullName evidence="1">JmjC domain-containing protein</fullName>
    </recommendedName>
</protein>
<dbReference type="SMART" id="SM00558">
    <property type="entry name" value="JmjC"/>
    <property type="match status" value="1"/>
</dbReference>
<name>A0A5N6K1U7_MONLA</name>
<dbReference type="SUPFAM" id="SSF51197">
    <property type="entry name" value="Clavaminate synthase-like"/>
    <property type="match status" value="1"/>
</dbReference>
<accession>A0A5N6K1U7</accession>